<dbReference type="Proteomes" id="UP000216998">
    <property type="component" value="Unassembled WGS sequence"/>
</dbReference>
<keyword evidence="2" id="KW-1185">Reference proteome</keyword>
<organism evidence="1 2">
    <name type="scientific">Niveispirillum lacus</name>
    <dbReference type="NCBI Taxonomy" id="1981099"/>
    <lineage>
        <taxon>Bacteria</taxon>
        <taxon>Pseudomonadati</taxon>
        <taxon>Pseudomonadota</taxon>
        <taxon>Alphaproteobacteria</taxon>
        <taxon>Rhodospirillales</taxon>
        <taxon>Azospirillaceae</taxon>
        <taxon>Niveispirillum</taxon>
    </lineage>
</organism>
<dbReference type="EMBL" id="NOXU01000031">
    <property type="protein sequence ID" value="OYQ32549.1"/>
    <property type="molecule type" value="Genomic_DNA"/>
</dbReference>
<dbReference type="OrthoDB" id="9798569at2"/>
<dbReference type="Pfam" id="PF10098">
    <property type="entry name" value="DUF2336"/>
    <property type="match status" value="1"/>
</dbReference>
<sequence length="406" mass="43541">MIGTGMSDSLEGLTAADVQHLASDRTPDARIQLLGKLMRIAEQALLAETERTLVRDLLVRLAHDTARQVREAVAWQIYNSPLLSDDLARDLALDVTSVAFPVLRHAGNLDDGLLLEVIGAGQSDKQMAIAARAHLSCDVAGALAEVGNLAVIATLVGNEGADLSDQSLLSVAEKYAHVPLVAEPLAGRAYLPASAVERMVAHVSEKVRDLLVERHRLSPVMVAEIVGHGRDAATLALLRPISRPGMEASALAVHLHEQGRLGVSLLLRTLCGGDFDFFAAAIATKSRVRKANALSLLLDGKWEGMRALLDHAHVPKHLFRPFQVAMRVAQTTGYRGDAEGRLAFQTEALGRIYAECGQSEERAMDNLLLQLFDQKGDALVDAAMDIAGMPFLPVRGNVPRGGSGHT</sequence>
<name>A0A255YTN3_9PROT</name>
<evidence type="ECO:0000313" key="1">
    <source>
        <dbReference type="EMBL" id="OYQ32549.1"/>
    </source>
</evidence>
<proteinExistence type="predicted"/>
<evidence type="ECO:0008006" key="3">
    <source>
        <dbReference type="Google" id="ProtNLM"/>
    </source>
</evidence>
<comment type="caution">
    <text evidence="1">The sequence shown here is derived from an EMBL/GenBank/DDBJ whole genome shotgun (WGS) entry which is preliminary data.</text>
</comment>
<reference evidence="1 2" key="1">
    <citation type="submission" date="2017-07" db="EMBL/GenBank/DDBJ databases">
        <title>Niveispirillum cyanobacteriorum sp. nov., isolated from cyanobacterial aggregates in a eutrophic lake.</title>
        <authorList>
            <person name="Cai H."/>
        </authorList>
    </citation>
    <scope>NUCLEOTIDE SEQUENCE [LARGE SCALE GENOMIC DNA]</scope>
    <source>
        <strain evidence="2">TH1-14</strain>
    </source>
</reference>
<dbReference type="InterPro" id="IPR019285">
    <property type="entry name" value="DUF2336"/>
</dbReference>
<accession>A0A255YTN3</accession>
<protein>
    <recommendedName>
        <fullName evidence="3">DUF2336 domain-containing protein</fullName>
    </recommendedName>
</protein>
<evidence type="ECO:0000313" key="2">
    <source>
        <dbReference type="Proteomes" id="UP000216998"/>
    </source>
</evidence>
<gene>
    <name evidence="1" type="ORF">CHU95_17330</name>
</gene>
<dbReference type="AlphaFoldDB" id="A0A255YTN3"/>